<reference evidence="2" key="1">
    <citation type="submission" date="2017-05" db="UniProtKB">
        <authorList>
            <consortium name="EnsemblMetazoa"/>
        </authorList>
    </citation>
    <scope>IDENTIFICATION</scope>
</reference>
<feature type="domain" description="Ig-like" evidence="1">
    <location>
        <begin position="209"/>
        <end position="292"/>
    </location>
</feature>
<dbReference type="PANTHER" id="PTHR46013:SF7">
    <property type="entry name" value="IG-LIKE DOMAIN-CONTAINING PROTEIN"/>
    <property type="match status" value="1"/>
</dbReference>
<dbReference type="InterPro" id="IPR013783">
    <property type="entry name" value="Ig-like_fold"/>
</dbReference>
<dbReference type="EnsemblMetazoa" id="Aqu2.1.05159_001">
    <property type="protein sequence ID" value="Aqu2.1.05159_001"/>
    <property type="gene ID" value="Aqu2.1.05159"/>
</dbReference>
<evidence type="ECO:0000259" key="1">
    <source>
        <dbReference type="PROSITE" id="PS50835"/>
    </source>
</evidence>
<organism evidence="2">
    <name type="scientific">Amphimedon queenslandica</name>
    <name type="common">Sponge</name>
    <dbReference type="NCBI Taxonomy" id="400682"/>
    <lineage>
        <taxon>Eukaryota</taxon>
        <taxon>Metazoa</taxon>
        <taxon>Porifera</taxon>
        <taxon>Demospongiae</taxon>
        <taxon>Heteroscleromorpha</taxon>
        <taxon>Haplosclerida</taxon>
        <taxon>Niphatidae</taxon>
        <taxon>Amphimedon</taxon>
    </lineage>
</organism>
<dbReference type="AlphaFoldDB" id="A0A1X7SSM7"/>
<accession>A0A1X7SSM7</accession>
<dbReference type="InterPro" id="IPR003599">
    <property type="entry name" value="Ig_sub"/>
</dbReference>
<dbReference type="InterPro" id="IPR036179">
    <property type="entry name" value="Ig-like_dom_sf"/>
</dbReference>
<sequence>TYVTSIIIPVRLPFLIKSSLFIECIILLNTPVGPGIQPNVTWYYDMTDITHYSSLMRNNGTLFTSLLTIDSIQVSDAGVYHCSAGIDSNVTTNNISVCVTVNETLPLVTDLELSLVQNYSIDCITGPVPTGVSVSWLLTNGSIYSNNNTLMIPSILPSHNNTQYNCTIMIETNPSDCSTQSKVITLRVKATYIDSVFITPTSIVGFFINSTVVLTCTISLNTGIGPDTPFISHYWYQYSTDITNRSTPLLINGDSKNLVTTLNITSVQLSDAGVYQCRASIDGNDTVISNVSNLCIQVPVINISFDADLRLGDVREYDCILDTFITEVMTKIVSLNLSNTYQQLECHIATNTDINTTNTDINSIVNVSWYRDNGNENRLVSDSEGVSILPIVPVTDTSFISTLRFSPITSSAPVSTLGNYTCVAWIGEQSGRRETSINVQVTMKSKYYIINLFSFMSFACSQ</sequence>
<dbReference type="SMART" id="SM00409">
    <property type="entry name" value="IG"/>
    <property type="match status" value="4"/>
</dbReference>
<dbReference type="STRING" id="400682.A0A1X7SSM7"/>
<dbReference type="Pfam" id="PF13927">
    <property type="entry name" value="Ig_3"/>
    <property type="match status" value="1"/>
</dbReference>
<protein>
    <recommendedName>
        <fullName evidence="1">Ig-like domain-containing protein</fullName>
    </recommendedName>
</protein>
<feature type="domain" description="Ig-like" evidence="1">
    <location>
        <begin position="344"/>
        <end position="438"/>
    </location>
</feature>
<dbReference type="Pfam" id="PF07679">
    <property type="entry name" value="I-set"/>
    <property type="match status" value="1"/>
</dbReference>
<dbReference type="InterPro" id="IPR007110">
    <property type="entry name" value="Ig-like_dom"/>
</dbReference>
<dbReference type="InParanoid" id="A0A1X7SSM7"/>
<dbReference type="SUPFAM" id="SSF48726">
    <property type="entry name" value="Immunoglobulin"/>
    <property type="match status" value="2"/>
</dbReference>
<dbReference type="SMART" id="SM00408">
    <property type="entry name" value="IGc2"/>
    <property type="match status" value="2"/>
</dbReference>
<dbReference type="InterPro" id="IPR003598">
    <property type="entry name" value="Ig_sub2"/>
</dbReference>
<feature type="domain" description="Ig-like" evidence="1">
    <location>
        <begin position="106"/>
        <end position="185"/>
    </location>
</feature>
<evidence type="ECO:0000313" key="2">
    <source>
        <dbReference type="EnsemblMetazoa" id="Aqu2.1.05159_001"/>
    </source>
</evidence>
<dbReference type="Gene3D" id="2.60.40.10">
    <property type="entry name" value="Immunoglobulins"/>
    <property type="match status" value="3"/>
</dbReference>
<dbReference type="PROSITE" id="PS50835">
    <property type="entry name" value="IG_LIKE"/>
    <property type="match status" value="4"/>
</dbReference>
<name>A0A1X7SSM7_AMPQE</name>
<dbReference type="OrthoDB" id="6234674at2759"/>
<dbReference type="CDD" id="cd00096">
    <property type="entry name" value="Ig"/>
    <property type="match status" value="1"/>
</dbReference>
<dbReference type="PANTHER" id="PTHR46013">
    <property type="entry name" value="VASCULAR CELL ADHESION MOLECULE 1"/>
    <property type="match status" value="1"/>
</dbReference>
<feature type="domain" description="Ig-like" evidence="1">
    <location>
        <begin position="22"/>
        <end position="96"/>
    </location>
</feature>
<dbReference type="InterPro" id="IPR013098">
    <property type="entry name" value="Ig_I-set"/>
</dbReference>
<proteinExistence type="predicted"/>